<reference evidence="2" key="1">
    <citation type="submission" date="2021-04" db="EMBL/GenBank/DDBJ databases">
        <title>Whole genome sequencing of Enterococci isolates from hospitalized patients.</title>
        <authorList>
            <person name="Ogoti B.M."/>
            <person name="Onyambu F.G."/>
        </authorList>
    </citation>
    <scope>NUCLEOTIDE SEQUENCE</scope>
    <source>
        <strain evidence="2">242</strain>
    </source>
</reference>
<sequence length="65" mass="7437">MRQFLFGLVTLLLALIAIPMMFNYWFLWDSGEAKGDTSDWFTLYGNIFGGLIGGFFYILGFVINI</sequence>
<dbReference type="AlphaFoldDB" id="A0A941FLV0"/>
<keyword evidence="1" id="KW-1133">Transmembrane helix</keyword>
<keyword evidence="1" id="KW-0472">Membrane</keyword>
<gene>
    <name evidence="2" type="ORF">KEH51_23440</name>
</gene>
<dbReference type="EMBL" id="JAGTPW010000054">
    <property type="protein sequence ID" value="MBR8645866.1"/>
    <property type="molecule type" value="Genomic_DNA"/>
</dbReference>
<comment type="caution">
    <text evidence="2">The sequence shown here is derived from an EMBL/GenBank/DDBJ whole genome shotgun (WGS) entry which is preliminary data.</text>
</comment>
<evidence type="ECO:0000313" key="3">
    <source>
        <dbReference type="Proteomes" id="UP000680045"/>
    </source>
</evidence>
<name>A0A941FLV0_9BACI</name>
<accession>A0A941FLV0</accession>
<protein>
    <submittedName>
        <fullName evidence="2">Uncharacterized protein</fullName>
    </submittedName>
</protein>
<proteinExistence type="predicted"/>
<organism evidence="2 3">
    <name type="scientific">Peribacillus frigoritolerans</name>
    <dbReference type="NCBI Taxonomy" id="450367"/>
    <lineage>
        <taxon>Bacteria</taxon>
        <taxon>Bacillati</taxon>
        <taxon>Bacillota</taxon>
        <taxon>Bacilli</taxon>
        <taxon>Bacillales</taxon>
        <taxon>Bacillaceae</taxon>
        <taxon>Peribacillus</taxon>
    </lineage>
</organism>
<evidence type="ECO:0000256" key="1">
    <source>
        <dbReference type="SAM" id="Phobius"/>
    </source>
</evidence>
<feature type="transmembrane region" description="Helical" evidence="1">
    <location>
        <begin position="43"/>
        <end position="63"/>
    </location>
</feature>
<keyword evidence="1" id="KW-0812">Transmembrane</keyword>
<dbReference type="Proteomes" id="UP000680045">
    <property type="component" value="Unassembled WGS sequence"/>
</dbReference>
<evidence type="ECO:0000313" key="2">
    <source>
        <dbReference type="EMBL" id="MBR8645866.1"/>
    </source>
</evidence>